<feature type="transmembrane region" description="Helical" evidence="1">
    <location>
        <begin position="20"/>
        <end position="42"/>
    </location>
</feature>
<proteinExistence type="predicted"/>
<dbReference type="AlphaFoldDB" id="A0A3E0W2C3"/>
<evidence type="ECO:0000313" key="2">
    <source>
        <dbReference type="EMBL" id="RFA15929.1"/>
    </source>
</evidence>
<name>A0A3E0W2C3_9MICO</name>
<keyword evidence="1" id="KW-1133">Transmembrane helix</keyword>
<organism evidence="2 3">
    <name type="scientific">Subtercola boreus</name>
    <dbReference type="NCBI Taxonomy" id="120213"/>
    <lineage>
        <taxon>Bacteria</taxon>
        <taxon>Bacillati</taxon>
        <taxon>Actinomycetota</taxon>
        <taxon>Actinomycetes</taxon>
        <taxon>Micrococcales</taxon>
        <taxon>Microbacteriaceae</taxon>
        <taxon>Subtercola</taxon>
    </lineage>
</organism>
<dbReference type="GO" id="GO:0005886">
    <property type="term" value="C:plasma membrane"/>
    <property type="evidence" value="ECO:0007669"/>
    <property type="project" value="TreeGrafter"/>
</dbReference>
<keyword evidence="1" id="KW-0812">Transmembrane</keyword>
<evidence type="ECO:0000256" key="1">
    <source>
        <dbReference type="SAM" id="Phobius"/>
    </source>
</evidence>
<gene>
    <name evidence="2" type="ORF">B7R22_05710</name>
</gene>
<dbReference type="PANTHER" id="PTHR34980">
    <property type="entry name" value="INNER MEMBRANE PROTEIN-RELATED-RELATED"/>
    <property type="match status" value="1"/>
</dbReference>
<dbReference type="EMBL" id="NBXB01000017">
    <property type="protein sequence ID" value="RFA15929.1"/>
    <property type="molecule type" value="Genomic_DNA"/>
</dbReference>
<keyword evidence="1" id="KW-0472">Membrane</keyword>
<comment type="caution">
    <text evidence="2">The sequence shown here is derived from an EMBL/GenBank/DDBJ whole genome shotgun (WGS) entry which is preliminary data.</text>
</comment>
<dbReference type="PANTHER" id="PTHR34980:SF2">
    <property type="entry name" value="INNER MEMBRANE PROTEIN YHAH-RELATED"/>
    <property type="match status" value="1"/>
</dbReference>
<dbReference type="InterPro" id="IPR008523">
    <property type="entry name" value="DUF805"/>
</dbReference>
<evidence type="ECO:0008006" key="4">
    <source>
        <dbReference type="Google" id="ProtNLM"/>
    </source>
</evidence>
<evidence type="ECO:0000313" key="3">
    <source>
        <dbReference type="Proteomes" id="UP000256541"/>
    </source>
</evidence>
<dbReference type="Proteomes" id="UP000256541">
    <property type="component" value="Unassembled WGS sequence"/>
</dbReference>
<dbReference type="Pfam" id="PF05656">
    <property type="entry name" value="DUF805"/>
    <property type="match status" value="1"/>
</dbReference>
<accession>A0A3E0W2C3</accession>
<reference evidence="2 3" key="1">
    <citation type="submission" date="2017-04" db="EMBL/GenBank/DDBJ databases">
        <title>Comparative genome analysis of Subtercola boreus.</title>
        <authorList>
            <person name="Cho Y.-J."/>
            <person name="Cho A."/>
            <person name="Kim O.-S."/>
            <person name="Lee J.-I."/>
        </authorList>
    </citation>
    <scope>NUCLEOTIDE SEQUENCE [LARGE SCALE GENOMIC DNA]</scope>
    <source>
        <strain evidence="2 3">P27479</strain>
    </source>
</reference>
<sequence length="56" mass="6060">MLIPSLALVVRRLHDTDKAGWFILLGLIPLVGGIILLVFVLLPGVPQGARFDRPTA</sequence>
<protein>
    <recommendedName>
        <fullName evidence="4">DUF805 domain-containing protein</fullName>
    </recommendedName>
</protein>